<evidence type="ECO:0000313" key="2">
    <source>
        <dbReference type="Proteomes" id="UP000183404"/>
    </source>
</evidence>
<dbReference type="Proteomes" id="UP000183404">
    <property type="component" value="Unassembled WGS sequence"/>
</dbReference>
<proteinExistence type="predicted"/>
<dbReference type="RefSeq" id="WP_244499138.1">
    <property type="nucleotide sequence ID" value="NZ_FNBS01000075.1"/>
</dbReference>
<dbReference type="AlphaFoldDB" id="A0A1G7UB44"/>
<evidence type="ECO:0000313" key="1">
    <source>
        <dbReference type="EMBL" id="SDG44521.1"/>
    </source>
</evidence>
<reference evidence="1 2" key="1">
    <citation type="submission" date="2016-10" db="EMBL/GenBank/DDBJ databases">
        <authorList>
            <person name="de Groot N.N."/>
        </authorList>
    </citation>
    <scope>NUCLEOTIDE SEQUENCE [LARGE SCALE GENOMIC DNA]</scope>
    <source>
        <strain evidence="1 2">DSM 569</strain>
    </source>
</reference>
<protein>
    <submittedName>
        <fullName evidence="1">2-oxoglutarate ferredoxin oxidoreductase subunit beta</fullName>
    </submittedName>
</protein>
<accession>A0A1G7UB44</accession>
<sequence>MASELVERYFRKETLPNIWCPGCSNGIVTSAIVRAIDNLGLIVSRYCRIFFKDNP</sequence>
<organism evidence="1 2">
    <name type="scientific">Thermoanaerobacter thermohydrosulfuricus</name>
    <name type="common">Clostridium thermohydrosulfuricum</name>
    <dbReference type="NCBI Taxonomy" id="1516"/>
    <lineage>
        <taxon>Bacteria</taxon>
        <taxon>Bacillati</taxon>
        <taxon>Bacillota</taxon>
        <taxon>Clostridia</taxon>
        <taxon>Thermoanaerobacterales</taxon>
        <taxon>Thermoanaerobacteraceae</taxon>
        <taxon>Thermoanaerobacter</taxon>
    </lineage>
</organism>
<gene>
    <name evidence="1" type="ORF">SAMN04244560_02368</name>
</gene>
<name>A0A1G7UB44_THETY</name>
<dbReference type="EMBL" id="FNBS01000075">
    <property type="protein sequence ID" value="SDG44521.1"/>
    <property type="molecule type" value="Genomic_DNA"/>
</dbReference>